<dbReference type="InterPro" id="IPR012770">
    <property type="entry name" value="TreR"/>
</dbReference>
<gene>
    <name evidence="6" type="primary">treR</name>
    <name evidence="6" type="ORF">INF35_06135</name>
</gene>
<name>A0ABR9R2I4_9FIRM</name>
<evidence type="ECO:0000256" key="3">
    <source>
        <dbReference type="ARBA" id="ARBA00023163"/>
    </source>
</evidence>
<dbReference type="SUPFAM" id="SSF46785">
    <property type="entry name" value="Winged helix' DNA-binding domain"/>
    <property type="match status" value="1"/>
</dbReference>
<dbReference type="InterPro" id="IPR028978">
    <property type="entry name" value="Chorismate_lyase_/UTRA_dom_sf"/>
</dbReference>
<dbReference type="Pfam" id="PF07702">
    <property type="entry name" value="UTRA"/>
    <property type="match status" value="1"/>
</dbReference>
<protein>
    <recommendedName>
        <fullName evidence="4">Trehalose operon repressor</fullName>
    </recommendedName>
</protein>
<dbReference type="SMART" id="SM00866">
    <property type="entry name" value="UTRA"/>
    <property type="match status" value="1"/>
</dbReference>
<keyword evidence="1" id="KW-0805">Transcription regulation</keyword>
<evidence type="ECO:0000256" key="1">
    <source>
        <dbReference type="ARBA" id="ARBA00023015"/>
    </source>
</evidence>
<organism evidence="6 7">
    <name type="scientific">Gemmiger gallinarum</name>
    <dbReference type="NCBI Taxonomy" id="2779354"/>
    <lineage>
        <taxon>Bacteria</taxon>
        <taxon>Bacillati</taxon>
        <taxon>Bacillota</taxon>
        <taxon>Clostridia</taxon>
        <taxon>Eubacteriales</taxon>
        <taxon>Gemmiger</taxon>
    </lineage>
</organism>
<dbReference type="PANTHER" id="PTHR44846:SF12">
    <property type="entry name" value="HTH-TYPE TRANSCRIPTIONAL REGULATOR TRER"/>
    <property type="match status" value="1"/>
</dbReference>
<evidence type="ECO:0000313" key="6">
    <source>
        <dbReference type="EMBL" id="MBE5037355.1"/>
    </source>
</evidence>
<evidence type="ECO:0000259" key="5">
    <source>
        <dbReference type="PROSITE" id="PS50949"/>
    </source>
</evidence>
<dbReference type="PROSITE" id="PS50949">
    <property type="entry name" value="HTH_GNTR"/>
    <property type="match status" value="1"/>
</dbReference>
<dbReference type="InterPro" id="IPR000524">
    <property type="entry name" value="Tscrpt_reg_HTH_GntR"/>
</dbReference>
<reference evidence="6 7" key="1">
    <citation type="submission" date="2020-10" db="EMBL/GenBank/DDBJ databases">
        <title>ChiBAC.</title>
        <authorList>
            <person name="Zenner C."/>
            <person name="Hitch T.C.A."/>
            <person name="Clavel T."/>
        </authorList>
    </citation>
    <scope>NUCLEOTIDE SEQUENCE [LARGE SCALE GENOMIC DNA]</scope>
    <source>
        <strain evidence="6 7">DSM 109015</strain>
    </source>
</reference>
<dbReference type="CDD" id="cd07377">
    <property type="entry name" value="WHTH_GntR"/>
    <property type="match status" value="1"/>
</dbReference>
<proteinExistence type="predicted"/>
<dbReference type="SUPFAM" id="SSF64288">
    <property type="entry name" value="Chorismate lyase-like"/>
    <property type="match status" value="1"/>
</dbReference>
<dbReference type="PRINTS" id="PR00035">
    <property type="entry name" value="HTHGNTR"/>
</dbReference>
<dbReference type="RefSeq" id="WP_193500646.1">
    <property type="nucleotide sequence ID" value="NZ_JADCKC010000002.1"/>
</dbReference>
<dbReference type="SMART" id="SM00345">
    <property type="entry name" value="HTH_GNTR"/>
    <property type="match status" value="1"/>
</dbReference>
<sequence>MASKYILVYNDITSRIQSGMYPAGSRLPAENLLIQEYGVSRDTLRKALAMLEQDGYIQKARGREALVLDREKVVFPVSGLTSFQELATAEGYQTKTHVVLLESVRGCRELMKALDLSRDDEAWRLYRVREIEGERVILDKDFLNRKYVPALTEADCSDSLYRYLEKDLGLKIGCAQKEITACRPTEEDRRYLDLGKNDIMIVVSSYVYLESGALFQHTESRHRWDRFRFVDFARRSRV</sequence>
<comment type="caution">
    <text evidence="6">The sequence shown here is derived from an EMBL/GenBank/DDBJ whole genome shotgun (WGS) entry which is preliminary data.</text>
</comment>
<dbReference type="InterPro" id="IPR011663">
    <property type="entry name" value="UTRA"/>
</dbReference>
<dbReference type="InterPro" id="IPR050679">
    <property type="entry name" value="Bact_HTH_transcr_reg"/>
</dbReference>
<evidence type="ECO:0000313" key="7">
    <source>
        <dbReference type="Proteomes" id="UP000768567"/>
    </source>
</evidence>
<dbReference type="Pfam" id="PF00392">
    <property type="entry name" value="GntR"/>
    <property type="match status" value="1"/>
</dbReference>
<dbReference type="InterPro" id="IPR036390">
    <property type="entry name" value="WH_DNA-bd_sf"/>
</dbReference>
<evidence type="ECO:0000256" key="4">
    <source>
        <dbReference type="NCBIfam" id="TIGR02404"/>
    </source>
</evidence>
<keyword evidence="2" id="KW-0238">DNA-binding</keyword>
<dbReference type="Proteomes" id="UP000768567">
    <property type="component" value="Unassembled WGS sequence"/>
</dbReference>
<keyword evidence="3" id="KW-0804">Transcription</keyword>
<accession>A0ABR9R2I4</accession>
<keyword evidence="7" id="KW-1185">Reference proteome</keyword>
<feature type="domain" description="HTH gntR-type" evidence="5">
    <location>
        <begin position="2"/>
        <end position="70"/>
    </location>
</feature>
<dbReference type="Gene3D" id="3.40.1410.10">
    <property type="entry name" value="Chorismate lyase-like"/>
    <property type="match status" value="1"/>
</dbReference>
<dbReference type="Gene3D" id="1.10.10.10">
    <property type="entry name" value="Winged helix-like DNA-binding domain superfamily/Winged helix DNA-binding domain"/>
    <property type="match status" value="1"/>
</dbReference>
<evidence type="ECO:0000256" key="2">
    <source>
        <dbReference type="ARBA" id="ARBA00023125"/>
    </source>
</evidence>
<dbReference type="NCBIfam" id="TIGR02404">
    <property type="entry name" value="trehalos_R_Bsub"/>
    <property type="match status" value="1"/>
</dbReference>
<dbReference type="PANTHER" id="PTHR44846">
    <property type="entry name" value="MANNOSYL-D-GLYCERATE TRANSPORT/METABOLISM SYSTEM REPRESSOR MNGR-RELATED"/>
    <property type="match status" value="1"/>
</dbReference>
<dbReference type="EMBL" id="JADCKC010000002">
    <property type="protein sequence ID" value="MBE5037355.1"/>
    <property type="molecule type" value="Genomic_DNA"/>
</dbReference>
<dbReference type="InterPro" id="IPR036388">
    <property type="entry name" value="WH-like_DNA-bd_sf"/>
</dbReference>